<dbReference type="InterPro" id="IPR051393">
    <property type="entry name" value="ABC_transporter_permease"/>
</dbReference>
<name>A0A429ZM21_9ENTE</name>
<keyword evidence="3" id="KW-1003">Cell membrane</keyword>
<dbReference type="RefSeq" id="WP_126780430.1">
    <property type="nucleotide sequence ID" value="NZ_NGJU01000013.1"/>
</dbReference>
<feature type="transmembrane region" description="Helical" evidence="7">
    <location>
        <begin position="261"/>
        <end position="281"/>
    </location>
</feature>
<dbReference type="Pfam" id="PF00528">
    <property type="entry name" value="BPD_transp_1"/>
    <property type="match status" value="1"/>
</dbReference>
<evidence type="ECO:0000256" key="5">
    <source>
        <dbReference type="ARBA" id="ARBA00022989"/>
    </source>
</evidence>
<feature type="domain" description="ABC transmembrane type-1" evidence="8">
    <location>
        <begin position="71"/>
        <end position="282"/>
    </location>
</feature>
<gene>
    <name evidence="9" type="ORF">CBF35_09385</name>
</gene>
<feature type="transmembrane region" description="Helical" evidence="7">
    <location>
        <begin position="76"/>
        <end position="98"/>
    </location>
</feature>
<feature type="transmembrane region" description="Helical" evidence="7">
    <location>
        <begin position="12"/>
        <end position="34"/>
    </location>
</feature>
<proteinExistence type="inferred from homology"/>
<evidence type="ECO:0000256" key="2">
    <source>
        <dbReference type="ARBA" id="ARBA00022448"/>
    </source>
</evidence>
<dbReference type="PROSITE" id="PS50928">
    <property type="entry name" value="ABC_TM1"/>
    <property type="match status" value="1"/>
</dbReference>
<evidence type="ECO:0000259" key="8">
    <source>
        <dbReference type="PROSITE" id="PS50928"/>
    </source>
</evidence>
<organism evidence="9 10">
    <name type="scientific">Vagococcus salmoninarum</name>
    <dbReference type="NCBI Taxonomy" id="2739"/>
    <lineage>
        <taxon>Bacteria</taxon>
        <taxon>Bacillati</taxon>
        <taxon>Bacillota</taxon>
        <taxon>Bacilli</taxon>
        <taxon>Lactobacillales</taxon>
        <taxon>Enterococcaceae</taxon>
        <taxon>Vagococcus</taxon>
    </lineage>
</organism>
<evidence type="ECO:0000256" key="6">
    <source>
        <dbReference type="ARBA" id="ARBA00023136"/>
    </source>
</evidence>
<dbReference type="Gene3D" id="1.10.3720.10">
    <property type="entry name" value="MetI-like"/>
    <property type="match status" value="1"/>
</dbReference>
<evidence type="ECO:0000256" key="4">
    <source>
        <dbReference type="ARBA" id="ARBA00022692"/>
    </source>
</evidence>
<dbReference type="InterPro" id="IPR000515">
    <property type="entry name" value="MetI-like"/>
</dbReference>
<dbReference type="Proteomes" id="UP000287239">
    <property type="component" value="Unassembled WGS sequence"/>
</dbReference>
<evidence type="ECO:0000313" key="9">
    <source>
        <dbReference type="EMBL" id="RST94745.1"/>
    </source>
</evidence>
<keyword evidence="6 7" id="KW-0472">Membrane</keyword>
<dbReference type="InterPro" id="IPR035906">
    <property type="entry name" value="MetI-like_sf"/>
</dbReference>
<reference evidence="9 10" key="1">
    <citation type="submission" date="2017-05" db="EMBL/GenBank/DDBJ databases">
        <title>Vagococcus spp. assemblies.</title>
        <authorList>
            <person name="Gulvik C.A."/>
        </authorList>
    </citation>
    <scope>NUCLEOTIDE SEQUENCE [LARGE SCALE GENOMIC DNA]</scope>
    <source>
        <strain evidence="9 10">NCFB 2777</strain>
    </source>
</reference>
<keyword evidence="5 7" id="KW-1133">Transmembrane helix</keyword>
<dbReference type="GO" id="GO:0055085">
    <property type="term" value="P:transmembrane transport"/>
    <property type="evidence" value="ECO:0007669"/>
    <property type="project" value="InterPro"/>
</dbReference>
<protein>
    <recommendedName>
        <fullName evidence="8">ABC transmembrane type-1 domain-containing protein</fullName>
    </recommendedName>
</protein>
<sequence>MNSKVNGSKERRVIISLLFFPLLLLLVFGLWPIINLVYLSFTDWNGISSAKEWLGLENYRKILTDPTYISIFKTNLYYLGSGVLQIILALYFAIILSFKTKGSSLFKASFIMPLLISSVAISMMFRLFYSADGGFNSLLNQLGLGHLIGYWLGDPSKANLTLASISLWRNIGRSFLLYLAAIQTIPPEYYKVAELEGASFWQKVKWIILPNITTVIKLDLILLTIGVVSVFELPFIMLSGSNGTATVLVKTMKLAFDNKKFGMAASLSVLLTLMIACLTLIQKKVSQREGHRG</sequence>
<dbReference type="OrthoDB" id="9798257at2"/>
<dbReference type="GO" id="GO:0005886">
    <property type="term" value="C:plasma membrane"/>
    <property type="evidence" value="ECO:0007669"/>
    <property type="project" value="UniProtKB-SubCell"/>
</dbReference>
<dbReference type="GeneID" id="98568583"/>
<comment type="similarity">
    <text evidence="7">Belongs to the binding-protein-dependent transport system permease family.</text>
</comment>
<evidence type="ECO:0000256" key="1">
    <source>
        <dbReference type="ARBA" id="ARBA00004651"/>
    </source>
</evidence>
<evidence type="ECO:0000256" key="3">
    <source>
        <dbReference type="ARBA" id="ARBA00022475"/>
    </source>
</evidence>
<comment type="caution">
    <text evidence="9">The sequence shown here is derived from an EMBL/GenBank/DDBJ whole genome shotgun (WGS) entry which is preliminary data.</text>
</comment>
<comment type="subcellular location">
    <subcellularLocation>
        <location evidence="1 7">Cell membrane</location>
        <topology evidence="1 7">Multi-pass membrane protein</topology>
    </subcellularLocation>
</comment>
<feature type="transmembrane region" description="Helical" evidence="7">
    <location>
        <begin position="110"/>
        <end position="129"/>
    </location>
</feature>
<dbReference type="AlphaFoldDB" id="A0A429ZM21"/>
<evidence type="ECO:0000256" key="7">
    <source>
        <dbReference type="RuleBase" id="RU363032"/>
    </source>
</evidence>
<keyword evidence="10" id="KW-1185">Reference proteome</keyword>
<feature type="transmembrane region" description="Helical" evidence="7">
    <location>
        <begin position="220"/>
        <end position="241"/>
    </location>
</feature>
<dbReference type="PANTHER" id="PTHR30193:SF37">
    <property type="entry name" value="INNER MEMBRANE ABC TRANSPORTER PERMEASE PROTEIN YCJO"/>
    <property type="match status" value="1"/>
</dbReference>
<keyword evidence="4 7" id="KW-0812">Transmembrane</keyword>
<accession>A0A429ZM21</accession>
<dbReference type="PANTHER" id="PTHR30193">
    <property type="entry name" value="ABC TRANSPORTER PERMEASE PROTEIN"/>
    <property type="match status" value="1"/>
</dbReference>
<keyword evidence="2 7" id="KW-0813">Transport</keyword>
<dbReference type="SUPFAM" id="SSF161098">
    <property type="entry name" value="MetI-like"/>
    <property type="match status" value="1"/>
</dbReference>
<dbReference type="EMBL" id="NGJU01000013">
    <property type="protein sequence ID" value="RST94745.1"/>
    <property type="molecule type" value="Genomic_DNA"/>
</dbReference>
<dbReference type="CDD" id="cd06261">
    <property type="entry name" value="TM_PBP2"/>
    <property type="match status" value="1"/>
</dbReference>
<evidence type="ECO:0000313" key="10">
    <source>
        <dbReference type="Proteomes" id="UP000287239"/>
    </source>
</evidence>